<evidence type="ECO:0000259" key="2">
    <source>
        <dbReference type="PROSITE" id="PS50966"/>
    </source>
</evidence>
<dbReference type="InterPro" id="IPR007527">
    <property type="entry name" value="Znf_SWIM"/>
</dbReference>
<dbReference type="AlphaFoldDB" id="A0A9N9FA55"/>
<reference evidence="3" key="1">
    <citation type="submission" date="2021-06" db="EMBL/GenBank/DDBJ databases">
        <authorList>
            <person name="Kallberg Y."/>
            <person name="Tangrot J."/>
            <person name="Rosling A."/>
        </authorList>
    </citation>
    <scope>NUCLEOTIDE SEQUENCE</scope>
    <source>
        <strain evidence="3">MA453B</strain>
    </source>
</reference>
<comment type="caution">
    <text evidence="3">The sequence shown here is derived from an EMBL/GenBank/DDBJ whole genome shotgun (WGS) entry which is preliminary data.</text>
</comment>
<feature type="domain" description="SWIM-type" evidence="2">
    <location>
        <begin position="126"/>
        <end position="157"/>
    </location>
</feature>
<sequence length="307" mass="35252">METLYSYCYTNKNINYRIQTTQWSEASNAHLKRLLSHTVPLPKLISALKKLSRHQLQHSQYQQYHLHGSICQQCPELLKDISMVILDFVYSILLKQYNIATVYEIEMQESGILQVYRNESYKHIVYQVETEYTCSCDYSTQYSLSCHHVLAVHITDKRAVSINYIGARWIISSTRFNITQPGHNLTNTDESATKFISFTNRSIYDIYTDQEKVPAKSTANLLEDIGTISNRVGHVKVNNSLAHFVKELNDEYPLLQEDIEDPLTAKTKGRPNNTSHSKSGIELATKRTYICSICGSNRHNSRSCPSK</sequence>
<dbReference type="PANTHER" id="PTHR31569">
    <property type="entry name" value="SWIM-TYPE DOMAIN-CONTAINING PROTEIN"/>
    <property type="match status" value="1"/>
</dbReference>
<dbReference type="PANTHER" id="PTHR31569:SF4">
    <property type="entry name" value="SWIM-TYPE DOMAIN-CONTAINING PROTEIN"/>
    <property type="match status" value="1"/>
</dbReference>
<protein>
    <submittedName>
        <fullName evidence="3">313_t:CDS:1</fullName>
    </submittedName>
</protein>
<dbReference type="OrthoDB" id="2418606at2759"/>
<organism evidence="3 4">
    <name type="scientific">Dentiscutata erythropus</name>
    <dbReference type="NCBI Taxonomy" id="1348616"/>
    <lineage>
        <taxon>Eukaryota</taxon>
        <taxon>Fungi</taxon>
        <taxon>Fungi incertae sedis</taxon>
        <taxon>Mucoromycota</taxon>
        <taxon>Glomeromycotina</taxon>
        <taxon>Glomeromycetes</taxon>
        <taxon>Diversisporales</taxon>
        <taxon>Gigasporaceae</taxon>
        <taxon>Dentiscutata</taxon>
    </lineage>
</organism>
<gene>
    <name evidence="3" type="ORF">DERYTH_LOCUS3780</name>
</gene>
<evidence type="ECO:0000256" key="1">
    <source>
        <dbReference type="PROSITE-ProRule" id="PRU00325"/>
    </source>
</evidence>
<evidence type="ECO:0000313" key="3">
    <source>
        <dbReference type="EMBL" id="CAG8519101.1"/>
    </source>
</evidence>
<evidence type="ECO:0000313" key="4">
    <source>
        <dbReference type="Proteomes" id="UP000789405"/>
    </source>
</evidence>
<dbReference type="InterPro" id="IPR052579">
    <property type="entry name" value="Zinc_finger_SWIM"/>
</dbReference>
<keyword evidence="4" id="KW-1185">Reference proteome</keyword>
<dbReference type="EMBL" id="CAJVPY010001370">
    <property type="protein sequence ID" value="CAG8519101.1"/>
    <property type="molecule type" value="Genomic_DNA"/>
</dbReference>
<keyword evidence="1" id="KW-0862">Zinc</keyword>
<accession>A0A9N9FA55</accession>
<dbReference type="Proteomes" id="UP000789405">
    <property type="component" value="Unassembled WGS sequence"/>
</dbReference>
<dbReference type="GO" id="GO:0008270">
    <property type="term" value="F:zinc ion binding"/>
    <property type="evidence" value="ECO:0007669"/>
    <property type="project" value="UniProtKB-KW"/>
</dbReference>
<keyword evidence="1" id="KW-0863">Zinc-finger</keyword>
<keyword evidence="1" id="KW-0479">Metal-binding</keyword>
<proteinExistence type="predicted"/>
<name>A0A9N9FA55_9GLOM</name>
<dbReference type="PROSITE" id="PS50966">
    <property type="entry name" value="ZF_SWIM"/>
    <property type="match status" value="1"/>
</dbReference>